<feature type="compositionally biased region" description="Basic and acidic residues" evidence="1">
    <location>
        <begin position="76"/>
        <end position="116"/>
    </location>
</feature>
<evidence type="ECO:0000313" key="3">
    <source>
        <dbReference type="Proteomes" id="UP000887159"/>
    </source>
</evidence>
<accession>A0A8X6W5X5</accession>
<protein>
    <submittedName>
        <fullName evidence="2">Uncharacterized protein</fullName>
    </submittedName>
</protein>
<keyword evidence="3" id="KW-1185">Reference proteome</keyword>
<proteinExistence type="predicted"/>
<evidence type="ECO:0000313" key="2">
    <source>
        <dbReference type="EMBL" id="GFY28316.1"/>
    </source>
</evidence>
<feature type="region of interest" description="Disordered" evidence="1">
    <location>
        <begin position="64"/>
        <end position="116"/>
    </location>
</feature>
<comment type="caution">
    <text evidence="2">The sequence shown here is derived from an EMBL/GenBank/DDBJ whole genome shotgun (WGS) entry which is preliminary data.</text>
</comment>
<reference evidence="2" key="1">
    <citation type="submission" date="2020-08" db="EMBL/GenBank/DDBJ databases">
        <title>Multicomponent nature underlies the extraordinary mechanical properties of spider dragline silk.</title>
        <authorList>
            <person name="Kono N."/>
            <person name="Nakamura H."/>
            <person name="Mori M."/>
            <person name="Yoshida Y."/>
            <person name="Ohtoshi R."/>
            <person name="Malay A.D."/>
            <person name="Moran D.A.P."/>
            <person name="Tomita M."/>
            <person name="Numata K."/>
            <person name="Arakawa K."/>
        </authorList>
    </citation>
    <scope>NUCLEOTIDE SEQUENCE</scope>
</reference>
<name>A0A8X6W5X5_TRICX</name>
<sequence>MQVSPVPASDEVCPPVLELLDMRCFPGVRSSGYKCLPFLLVMKCARLYFVCASYEMCSCVSSTNLKNGRKKRRGDRKGEVEGKRTRESGRENGRREEERRKRERGDGKRVGERDSEARLEWRKRAESGNWRKERR</sequence>
<gene>
    <name evidence="2" type="ORF">TNCV_4396481</name>
</gene>
<evidence type="ECO:0000256" key="1">
    <source>
        <dbReference type="SAM" id="MobiDB-lite"/>
    </source>
</evidence>
<organism evidence="2 3">
    <name type="scientific">Trichonephila clavipes</name>
    <name type="common">Golden silk orbweaver</name>
    <name type="synonym">Nephila clavipes</name>
    <dbReference type="NCBI Taxonomy" id="2585209"/>
    <lineage>
        <taxon>Eukaryota</taxon>
        <taxon>Metazoa</taxon>
        <taxon>Ecdysozoa</taxon>
        <taxon>Arthropoda</taxon>
        <taxon>Chelicerata</taxon>
        <taxon>Arachnida</taxon>
        <taxon>Araneae</taxon>
        <taxon>Araneomorphae</taxon>
        <taxon>Entelegynae</taxon>
        <taxon>Araneoidea</taxon>
        <taxon>Nephilidae</taxon>
        <taxon>Trichonephila</taxon>
    </lineage>
</organism>
<dbReference type="AlphaFoldDB" id="A0A8X6W5X5"/>
<dbReference type="EMBL" id="BMAU01021383">
    <property type="protein sequence ID" value="GFY28316.1"/>
    <property type="molecule type" value="Genomic_DNA"/>
</dbReference>
<dbReference type="Proteomes" id="UP000887159">
    <property type="component" value="Unassembled WGS sequence"/>
</dbReference>